<dbReference type="Pfam" id="PF08700">
    <property type="entry name" value="VPS51_Exo84_N"/>
    <property type="match status" value="1"/>
</dbReference>
<evidence type="ECO:0000256" key="9">
    <source>
        <dbReference type="SAM" id="MobiDB-lite"/>
    </source>
</evidence>
<evidence type="ECO:0000256" key="5">
    <source>
        <dbReference type="ARBA" id="ARBA00022927"/>
    </source>
</evidence>
<feature type="compositionally biased region" description="Acidic residues" evidence="9">
    <location>
        <begin position="705"/>
        <end position="721"/>
    </location>
</feature>
<organism evidence="10 11">
    <name type="scientific">Cladobotryum mycophilum</name>
    <dbReference type="NCBI Taxonomy" id="491253"/>
    <lineage>
        <taxon>Eukaryota</taxon>
        <taxon>Fungi</taxon>
        <taxon>Dikarya</taxon>
        <taxon>Ascomycota</taxon>
        <taxon>Pezizomycotina</taxon>
        <taxon>Sordariomycetes</taxon>
        <taxon>Hypocreomycetidae</taxon>
        <taxon>Hypocreales</taxon>
        <taxon>Hypocreaceae</taxon>
        <taxon>Cladobotryum</taxon>
    </lineage>
</organism>
<comment type="subcellular location">
    <subcellularLocation>
        <location evidence="1">Golgi apparatus membrane</location>
        <topology evidence="1">Peripheral membrane protein</topology>
    </subcellularLocation>
</comment>
<accession>A0ABR0SAJ5</accession>
<keyword evidence="11" id="KW-1185">Reference proteome</keyword>
<keyword evidence="4" id="KW-0813">Transport</keyword>
<evidence type="ECO:0000256" key="7">
    <source>
        <dbReference type="ARBA" id="ARBA00023136"/>
    </source>
</evidence>
<dbReference type="EMBL" id="JAVFKD010000015">
    <property type="protein sequence ID" value="KAK5989182.1"/>
    <property type="molecule type" value="Genomic_DNA"/>
</dbReference>
<feature type="compositionally biased region" description="Basic and acidic residues" evidence="9">
    <location>
        <begin position="722"/>
        <end position="738"/>
    </location>
</feature>
<comment type="caution">
    <text evidence="10">The sequence shown here is derived from an EMBL/GenBank/DDBJ whole genome shotgun (WGS) entry which is preliminary data.</text>
</comment>
<evidence type="ECO:0000256" key="2">
    <source>
        <dbReference type="ARBA" id="ARBA00006653"/>
    </source>
</evidence>
<dbReference type="InterPro" id="IPR033370">
    <property type="entry name" value="COG1"/>
</dbReference>
<sequence>MAATDPTKFTSSDQIFSANHTLPQIRSIHKALHVEIEDKAGRLRTQVGSSYRDLLGTADTIVQMRGDNDAVQDLLGKMGWRCGRTVVSTKATGLAKFMSKEKKSDVADAARQKLLDSCFLVVGRILKGKGQLDNGVTTGDGLVLATKVWVLSRLLVKSLGTEFSNEEARQAVETARKTLDSLRRRLRRALEKTLGKVSQDSDREDILKALCAHSLVNSSGAKDALRYFLEVRGKAMTLGMEESGYVRTADDVIQALKLYTRTLLDVQALVPGKLSQTLQGLTKNPLLEDTSLQQLEGLRLDIFERWCSEEIQYFTPFIRHDDLEGKQAREALTDWSEKGGDVLLEGLNKTLAHMADFKSIMELRTSVIQLWIREGGKVRGFDPQDTQDSLREVFNSRMLAVLETKVSKLHIVGSEVKATLEGWQKGTTGKLPGLWEEDGYHEALSRGAASFIQEVASRFYGRSDAVSKAINCYSSWFHVIHVVKDVVESLKKQRWDNDYDEIEDEETIEARQQLLSKDDPNMLQDKLDTTLDTSFKALEDEIRKLWEDRADGDKNGEVAMYLVRVLRDIRRQLPKRETIGKFGLVMVPSMHRKIAMCVSTPPATQFATTSLSKRTVVGRPLWEGVPALPNQPSSEVFQFLHGLSRAMADAGVDLWTSAAAAALKQYVSEQLCQVWNKELEALSSTSGVIEPEKKEEEKQGGEKSDENEENGDNEEKDENEEKGENEAKDEREDEKVEDSSLTIEQAQEICTQWLFDISLLQCSIGSGSGEAADVLEKLEEAVFKKSGLEDQSRQRIGKAARGFWNRTNLLFGLLA</sequence>
<dbReference type="PANTHER" id="PTHR31658">
    <property type="entry name" value="CONSERVED OLIGOMERIC GOLGI COMPLEX SUBUNIT 1"/>
    <property type="match status" value="1"/>
</dbReference>
<reference evidence="10 11" key="1">
    <citation type="submission" date="2024-01" db="EMBL/GenBank/DDBJ databases">
        <title>Complete genome of Cladobotryum mycophilum ATHUM6906.</title>
        <authorList>
            <person name="Christinaki A.C."/>
            <person name="Myridakis A.I."/>
            <person name="Kouvelis V.N."/>
        </authorList>
    </citation>
    <scope>NUCLEOTIDE SEQUENCE [LARGE SCALE GENOMIC DNA]</scope>
    <source>
        <strain evidence="10 11">ATHUM6906</strain>
    </source>
</reference>
<proteinExistence type="inferred from homology"/>
<dbReference type="PANTHER" id="PTHR31658:SF0">
    <property type="entry name" value="CONSERVED OLIGOMERIC GOLGI COMPLEX SUBUNIT 1"/>
    <property type="match status" value="1"/>
</dbReference>
<evidence type="ECO:0000256" key="1">
    <source>
        <dbReference type="ARBA" id="ARBA00004395"/>
    </source>
</evidence>
<feature type="coiled-coil region" evidence="8">
    <location>
        <begin position="165"/>
        <end position="192"/>
    </location>
</feature>
<keyword evidence="6" id="KW-0333">Golgi apparatus</keyword>
<evidence type="ECO:0000256" key="3">
    <source>
        <dbReference type="ARBA" id="ARBA00020978"/>
    </source>
</evidence>
<keyword evidence="8" id="KW-0175">Coiled coil</keyword>
<feature type="region of interest" description="Disordered" evidence="9">
    <location>
        <begin position="686"/>
        <end position="740"/>
    </location>
</feature>
<dbReference type="InterPro" id="IPR016024">
    <property type="entry name" value="ARM-type_fold"/>
</dbReference>
<evidence type="ECO:0000256" key="8">
    <source>
        <dbReference type="SAM" id="Coils"/>
    </source>
</evidence>
<feature type="compositionally biased region" description="Basic and acidic residues" evidence="9">
    <location>
        <begin position="690"/>
        <end position="704"/>
    </location>
</feature>
<gene>
    <name evidence="10" type="ORF">PT974_10682</name>
</gene>
<evidence type="ECO:0000313" key="11">
    <source>
        <dbReference type="Proteomes" id="UP001338125"/>
    </source>
</evidence>
<evidence type="ECO:0000256" key="6">
    <source>
        <dbReference type="ARBA" id="ARBA00023034"/>
    </source>
</evidence>
<evidence type="ECO:0000313" key="10">
    <source>
        <dbReference type="EMBL" id="KAK5989182.1"/>
    </source>
</evidence>
<keyword evidence="5" id="KW-0653">Protein transport</keyword>
<evidence type="ECO:0000256" key="4">
    <source>
        <dbReference type="ARBA" id="ARBA00022448"/>
    </source>
</evidence>
<dbReference type="Proteomes" id="UP001338125">
    <property type="component" value="Unassembled WGS sequence"/>
</dbReference>
<comment type="similarity">
    <text evidence="2">Belongs to the COG1 family.</text>
</comment>
<dbReference type="SUPFAM" id="SSF48371">
    <property type="entry name" value="ARM repeat"/>
    <property type="match status" value="1"/>
</dbReference>
<protein>
    <recommendedName>
        <fullName evidence="3">Conserved oligomeric Golgi complex subunit 1</fullName>
    </recommendedName>
</protein>
<name>A0ABR0SAJ5_9HYPO</name>
<keyword evidence="7" id="KW-0472">Membrane</keyword>